<sequence length="119" mass="13187">MPNKSLSDAAIRQRLAEAIGRTRQNFIDDLIVKMPEIEGLQARIGACPGDRDALDRLAFLTHRMSGIAATVGFPEIGKRAGAIHDLVSSFERSDRHQTILSREIETLLDLMEDAVVDEM</sequence>
<reference evidence="3 4" key="1">
    <citation type="submission" date="2017-06" db="EMBL/GenBank/DDBJ databases">
        <title>Celeribacter sp. TSPH2 complete genome sequence.</title>
        <authorList>
            <person name="Woo J.-H."/>
            <person name="Kim H.-S."/>
        </authorList>
    </citation>
    <scope>NUCLEOTIDE SEQUENCE [LARGE SCALE GENOMIC DNA]</scope>
    <source>
        <strain evidence="3 4">TSPH2</strain>
    </source>
</reference>
<dbReference type="EMBL" id="CP022196">
    <property type="protein sequence ID" value="ATG49134.1"/>
    <property type="molecule type" value="Genomic_DNA"/>
</dbReference>
<evidence type="ECO:0000313" key="4">
    <source>
        <dbReference type="Proteomes" id="UP000217935"/>
    </source>
</evidence>
<evidence type="ECO:0000256" key="1">
    <source>
        <dbReference type="ARBA" id="ARBA00023012"/>
    </source>
</evidence>
<dbReference type="Gene3D" id="1.20.120.160">
    <property type="entry name" value="HPT domain"/>
    <property type="match status" value="1"/>
</dbReference>
<dbReference type="InterPro" id="IPR036641">
    <property type="entry name" value="HPT_dom_sf"/>
</dbReference>
<proteinExistence type="predicted"/>
<feature type="domain" description="HPt" evidence="2">
    <location>
        <begin position="24"/>
        <end position="112"/>
    </location>
</feature>
<protein>
    <recommendedName>
        <fullName evidence="2">HPt domain-containing protein</fullName>
    </recommendedName>
</protein>
<dbReference type="OrthoDB" id="7875453at2"/>
<dbReference type="GO" id="GO:0004672">
    <property type="term" value="F:protein kinase activity"/>
    <property type="evidence" value="ECO:0007669"/>
    <property type="project" value="UniProtKB-ARBA"/>
</dbReference>
<dbReference type="KEGG" id="ceh:CEW89_17105"/>
<keyword evidence="4" id="KW-1185">Reference proteome</keyword>
<dbReference type="Proteomes" id="UP000217935">
    <property type="component" value="Chromosome"/>
</dbReference>
<accession>A0A291GGJ8</accession>
<keyword evidence="1" id="KW-0902">Two-component regulatory system</keyword>
<dbReference type="GO" id="GO:0000160">
    <property type="term" value="P:phosphorelay signal transduction system"/>
    <property type="evidence" value="ECO:0007669"/>
    <property type="project" value="UniProtKB-KW"/>
</dbReference>
<dbReference type="STRING" id="1758178.GCA_001550095_01121"/>
<dbReference type="RefSeq" id="WP_096806708.1">
    <property type="nucleotide sequence ID" value="NZ_CP022196.1"/>
</dbReference>
<organism evidence="3 4">
    <name type="scientific">Celeribacter ethanolicus</name>
    <dbReference type="NCBI Taxonomy" id="1758178"/>
    <lineage>
        <taxon>Bacteria</taxon>
        <taxon>Pseudomonadati</taxon>
        <taxon>Pseudomonadota</taxon>
        <taxon>Alphaproteobacteria</taxon>
        <taxon>Rhodobacterales</taxon>
        <taxon>Roseobacteraceae</taxon>
        <taxon>Celeribacter</taxon>
    </lineage>
</organism>
<dbReference type="SUPFAM" id="SSF47226">
    <property type="entry name" value="Histidine-containing phosphotransfer domain, HPT domain"/>
    <property type="match status" value="1"/>
</dbReference>
<dbReference type="AlphaFoldDB" id="A0A291GGJ8"/>
<evidence type="ECO:0000259" key="2">
    <source>
        <dbReference type="Pfam" id="PF01627"/>
    </source>
</evidence>
<evidence type="ECO:0000313" key="3">
    <source>
        <dbReference type="EMBL" id="ATG49134.1"/>
    </source>
</evidence>
<dbReference type="InterPro" id="IPR008207">
    <property type="entry name" value="Sig_transdc_His_kin_Hpt_dom"/>
</dbReference>
<name>A0A291GGJ8_9RHOB</name>
<gene>
    <name evidence="3" type="ORF">CEW89_17105</name>
</gene>
<dbReference type="Pfam" id="PF01627">
    <property type="entry name" value="Hpt"/>
    <property type="match status" value="1"/>
</dbReference>